<evidence type="ECO:0000313" key="7">
    <source>
        <dbReference type="EnsemblMetazoa" id="XP_001121634"/>
    </source>
</evidence>
<dbReference type="InterPro" id="IPR000757">
    <property type="entry name" value="Beta-glucanase-like"/>
</dbReference>
<dbReference type="AlphaFoldDB" id="A0A7M7LIF2"/>
<dbReference type="RefSeq" id="XP_001121634.3">
    <property type="nucleotide sequence ID" value="XM_001121634.5"/>
</dbReference>
<dbReference type="GO" id="GO:0004553">
    <property type="term" value="F:hydrolase activity, hydrolyzing O-glycosyl compounds"/>
    <property type="evidence" value="ECO:0007669"/>
    <property type="project" value="InterPro"/>
</dbReference>
<protein>
    <submittedName>
        <fullName evidence="9">Beta-1,3-glucan-binding protein 1</fullName>
    </submittedName>
</protein>
<dbReference type="InterPro" id="IPR050546">
    <property type="entry name" value="Glycosyl_Hydrlase_16"/>
</dbReference>
<evidence type="ECO:0000259" key="5">
    <source>
        <dbReference type="PROSITE" id="PS51762"/>
    </source>
</evidence>
<reference evidence="7" key="1">
    <citation type="submission" date="2021-01" db="UniProtKB">
        <authorList>
            <consortium name="EnsemblMetazoa"/>
        </authorList>
    </citation>
    <scope>IDENTIFICATION</scope>
    <source>
        <strain evidence="7">DH4</strain>
    </source>
</reference>
<dbReference type="InterPro" id="IPR031756">
    <property type="entry name" value="BGBP_N"/>
</dbReference>
<dbReference type="GO" id="GO:0045087">
    <property type="term" value="P:innate immune response"/>
    <property type="evidence" value="ECO:0007669"/>
    <property type="project" value="UniProtKB-KW"/>
</dbReference>
<proteinExistence type="inferred from homology"/>
<dbReference type="PROSITE" id="PS51969">
    <property type="entry name" value="CBM39"/>
    <property type="match status" value="1"/>
</dbReference>
<accession>A0A8B6XEZ9</accession>
<feature type="domain" description="CBM39" evidence="6">
    <location>
        <begin position="33"/>
        <end position="133"/>
    </location>
</feature>
<dbReference type="KEGG" id="ame:725832"/>
<keyword evidence="4" id="KW-0812">Transmembrane</keyword>
<dbReference type="SUPFAM" id="SSF49899">
    <property type="entry name" value="Concanavalin A-like lectins/glucanases"/>
    <property type="match status" value="1"/>
</dbReference>
<dbReference type="GeneID" id="725832"/>
<accession>A0A7M7LIF2</accession>
<dbReference type="PANTHER" id="PTHR10963:SF60">
    <property type="entry name" value="GRAM-NEGATIVE BACTERIA-BINDING PROTEIN 1-RELATED"/>
    <property type="match status" value="1"/>
</dbReference>
<gene>
    <name evidence="9" type="primary">LOC725832</name>
</gene>
<keyword evidence="2" id="KW-0399">Innate immunity</keyword>
<dbReference type="PROSITE" id="PS51762">
    <property type="entry name" value="GH16_2"/>
    <property type="match status" value="1"/>
</dbReference>
<keyword evidence="4" id="KW-1133">Transmembrane helix</keyword>
<reference evidence="9" key="2">
    <citation type="submission" date="2025-04" db="UniProtKB">
        <authorList>
            <consortium name="RefSeq"/>
        </authorList>
    </citation>
    <scope>IDENTIFICATION</scope>
    <source>
        <strain evidence="9">DH4</strain>
        <tissue evidence="9">Whole body</tissue>
    </source>
</reference>
<dbReference type="InterPro" id="IPR013320">
    <property type="entry name" value="ConA-like_dom_sf"/>
</dbReference>
<dbReference type="EnsemblMetazoa" id="XM_001121634">
    <property type="protein sequence ID" value="XP_001121634"/>
    <property type="gene ID" value="LOC725832"/>
</dbReference>
<evidence type="ECO:0000256" key="1">
    <source>
        <dbReference type="ARBA" id="ARBA00008781"/>
    </source>
</evidence>
<dbReference type="Proteomes" id="UP000005203">
    <property type="component" value="Linkage group LG4"/>
</dbReference>
<evidence type="ECO:0000313" key="9">
    <source>
        <dbReference type="RefSeq" id="XP_001121634.3"/>
    </source>
</evidence>
<dbReference type="Gene3D" id="2.60.40.2140">
    <property type="entry name" value="Beta-1,3-glucan-recognition protein, N-terminal domain"/>
    <property type="match status" value="1"/>
</dbReference>
<evidence type="ECO:0000256" key="4">
    <source>
        <dbReference type="SAM" id="Phobius"/>
    </source>
</evidence>
<dbReference type="Pfam" id="PF00722">
    <property type="entry name" value="Glyco_hydro_16"/>
    <property type="match status" value="1"/>
</dbReference>
<comment type="similarity">
    <text evidence="1">Belongs to the insect beta-1,3-glucan binding protein family.</text>
</comment>
<feature type="domain" description="GH16" evidence="5">
    <location>
        <begin position="159"/>
        <end position="450"/>
    </location>
</feature>
<dbReference type="InterPro" id="IPR043030">
    <property type="entry name" value="BGBP_N_sf"/>
</dbReference>
<feature type="transmembrane region" description="Helical" evidence="4">
    <location>
        <begin position="7"/>
        <end position="29"/>
    </location>
</feature>
<evidence type="ECO:0000259" key="6">
    <source>
        <dbReference type="PROSITE" id="PS51969"/>
    </source>
</evidence>
<evidence type="ECO:0000313" key="8">
    <source>
        <dbReference type="Proteomes" id="UP000005203"/>
    </source>
</evidence>
<dbReference type="PANTHER" id="PTHR10963">
    <property type="entry name" value="GLYCOSYL HYDROLASE-RELATED"/>
    <property type="match status" value="1"/>
</dbReference>
<sequence length="450" mass="52272">MLLRNMFHLNTFFVSILIFLLNSISYFVLVNSYKLPTPVFELLEPKGIRIWIPNERDLKFFAFQGNVNKKLKLNQLGEISGEVYKKENEKWIIENRDINIVSGDIIYYWIYIQVNETMHIGGEQTWTVANKFANLLFHETFDSLKDSVWNHEVKIPLTPDYEFCVYHNDQHSSIYVENGFLKIKPLILENLYGDNATTYGKLILSGCTSKISSECERKGKSFHILPPILSGRLNTKNTFSFQYGKIEIRARFPNGDWLYPEMWLQPKYDYYGPNYSSGCVILGLSRGNENLISTDGKIYDSRTLDFGLRVGTTKNLTNHIVSQTLENGPRWTKDFHTYTTIWDSNGFQFFVDGKEFGKLTPQENGWMYGNNFNKMAPFDQEFYITLGVGVGGIRVFPDGTTSSGNVKPWKNVGAKAMLQFWHAKDQWLSSWRTNNEENIFEIDYIRIWSL</sequence>
<dbReference type="GO" id="GO:0030246">
    <property type="term" value="F:carbohydrate binding"/>
    <property type="evidence" value="ECO:0007669"/>
    <property type="project" value="InterPro"/>
</dbReference>
<keyword evidence="3" id="KW-0391">Immunity</keyword>
<dbReference type="Pfam" id="PF15886">
    <property type="entry name" value="CBM39"/>
    <property type="match status" value="1"/>
</dbReference>
<dbReference type="Gene3D" id="2.60.120.200">
    <property type="match status" value="1"/>
</dbReference>
<evidence type="ECO:0000256" key="3">
    <source>
        <dbReference type="ARBA" id="ARBA00022859"/>
    </source>
</evidence>
<keyword evidence="8" id="KW-1185">Reference proteome</keyword>
<keyword evidence="4" id="KW-0472">Membrane</keyword>
<organism evidence="7">
    <name type="scientific">Apis mellifera</name>
    <name type="common">Honeybee</name>
    <dbReference type="NCBI Taxonomy" id="7460"/>
    <lineage>
        <taxon>Eukaryota</taxon>
        <taxon>Metazoa</taxon>
        <taxon>Ecdysozoa</taxon>
        <taxon>Arthropoda</taxon>
        <taxon>Hexapoda</taxon>
        <taxon>Insecta</taxon>
        <taxon>Pterygota</taxon>
        <taxon>Neoptera</taxon>
        <taxon>Endopterygota</taxon>
        <taxon>Hymenoptera</taxon>
        <taxon>Apocrita</taxon>
        <taxon>Aculeata</taxon>
        <taxon>Apoidea</taxon>
        <taxon>Anthophila</taxon>
        <taxon>Apidae</taxon>
        <taxon>Apis</taxon>
    </lineage>
</organism>
<evidence type="ECO:0000256" key="2">
    <source>
        <dbReference type="ARBA" id="ARBA00022588"/>
    </source>
</evidence>
<name>A0A7M7LIF2_APIME</name>
<dbReference type="GO" id="GO:0005975">
    <property type="term" value="P:carbohydrate metabolic process"/>
    <property type="evidence" value="ECO:0007669"/>
    <property type="project" value="InterPro"/>
</dbReference>
<dbReference type="OrthoDB" id="4781at2759"/>